<comment type="similarity">
    <text evidence="1">Belongs to the transferase hexapeptide repeat family.</text>
</comment>
<keyword evidence="4" id="KW-0012">Acyltransferase</keyword>
<dbReference type="PROSITE" id="PS00101">
    <property type="entry name" value="HEXAPEP_TRANSFERASES"/>
    <property type="match status" value="1"/>
</dbReference>
<proteinExistence type="inferred from homology"/>
<comment type="caution">
    <text evidence="6">The sequence shown here is derived from an EMBL/GenBank/DDBJ whole genome shotgun (WGS) entry which is preliminary data.</text>
</comment>
<dbReference type="SUPFAM" id="SSF51161">
    <property type="entry name" value="Trimeric LpxA-like enzymes"/>
    <property type="match status" value="1"/>
</dbReference>
<reference evidence="7" key="1">
    <citation type="journal article" date="2019" name="Int. J. Syst. Evol. Microbiol.">
        <title>The Global Catalogue of Microorganisms (GCM) 10K type strain sequencing project: providing services to taxonomists for standard genome sequencing and annotation.</title>
        <authorList>
            <consortium name="The Broad Institute Genomics Platform"/>
            <consortium name="The Broad Institute Genome Sequencing Center for Infectious Disease"/>
            <person name="Wu L."/>
            <person name="Ma J."/>
        </authorList>
    </citation>
    <scope>NUCLEOTIDE SEQUENCE [LARGE SCALE GENOMIC DNA]</scope>
    <source>
        <strain evidence="7">CGMCC 1.7003</strain>
    </source>
</reference>
<evidence type="ECO:0000256" key="1">
    <source>
        <dbReference type="ARBA" id="ARBA00007274"/>
    </source>
</evidence>
<dbReference type="Pfam" id="PF12464">
    <property type="entry name" value="Mac"/>
    <property type="match status" value="1"/>
</dbReference>
<dbReference type="PANTHER" id="PTHR23416">
    <property type="entry name" value="SIALIC ACID SYNTHASE-RELATED"/>
    <property type="match status" value="1"/>
</dbReference>
<dbReference type="RefSeq" id="WP_189433072.1">
    <property type="nucleotide sequence ID" value="NZ_BNAO01000005.1"/>
</dbReference>
<dbReference type="InterPro" id="IPR011004">
    <property type="entry name" value="Trimer_LpxA-like_sf"/>
</dbReference>
<accession>A0ABQ3L140</accession>
<keyword evidence="2" id="KW-0808">Transferase</keyword>
<dbReference type="Gene3D" id="2.160.10.10">
    <property type="entry name" value="Hexapeptide repeat proteins"/>
    <property type="match status" value="1"/>
</dbReference>
<dbReference type="InterPro" id="IPR024688">
    <property type="entry name" value="Mac_dom"/>
</dbReference>
<feature type="domain" description="Maltose/galactoside acetyltransferase" evidence="5">
    <location>
        <begin position="4"/>
        <end position="58"/>
    </location>
</feature>
<protein>
    <submittedName>
        <fullName evidence="6">Maltose O-acetyltransferase</fullName>
    </submittedName>
</protein>
<evidence type="ECO:0000313" key="6">
    <source>
        <dbReference type="EMBL" id="GHG71081.1"/>
    </source>
</evidence>
<evidence type="ECO:0000256" key="3">
    <source>
        <dbReference type="ARBA" id="ARBA00022737"/>
    </source>
</evidence>
<organism evidence="6 7">
    <name type="scientific">Alishewanella longhuensis</name>
    <dbReference type="NCBI Taxonomy" id="1091037"/>
    <lineage>
        <taxon>Bacteria</taxon>
        <taxon>Pseudomonadati</taxon>
        <taxon>Pseudomonadota</taxon>
        <taxon>Gammaproteobacteria</taxon>
        <taxon>Alteromonadales</taxon>
        <taxon>Alteromonadaceae</taxon>
        <taxon>Alishewanella</taxon>
    </lineage>
</organism>
<sequence>MTEYEKMLAGQWYNPLDAELRQLRLKSRENCTKYNSTGASHHKQRRLLLAELLGTVGQQLFIEPPFFCDYGKHIHVGDNVFFNFNCVLLDVATITIGNNAFFGPAVQLYTVNHPLDAVTRRTGIEQANPITIGDDVWLGGGVIVCPGVTIGNRAVVAAGAVVTQDLAADGLYGGNPAKLIRMLNN</sequence>
<dbReference type="InterPro" id="IPR051159">
    <property type="entry name" value="Hexapeptide_acetyltransf"/>
</dbReference>
<keyword evidence="7" id="KW-1185">Reference proteome</keyword>
<evidence type="ECO:0000256" key="4">
    <source>
        <dbReference type="ARBA" id="ARBA00023315"/>
    </source>
</evidence>
<dbReference type="SMART" id="SM01266">
    <property type="entry name" value="Mac"/>
    <property type="match status" value="1"/>
</dbReference>
<dbReference type="PANTHER" id="PTHR23416:SF23">
    <property type="entry name" value="ACETYLTRANSFERASE C18B11.09C-RELATED"/>
    <property type="match status" value="1"/>
</dbReference>
<dbReference type="Proteomes" id="UP000659697">
    <property type="component" value="Unassembled WGS sequence"/>
</dbReference>
<dbReference type="InterPro" id="IPR018357">
    <property type="entry name" value="Hexapep_transf_CS"/>
</dbReference>
<evidence type="ECO:0000256" key="2">
    <source>
        <dbReference type="ARBA" id="ARBA00022679"/>
    </source>
</evidence>
<name>A0ABQ3L140_9ALTE</name>
<evidence type="ECO:0000313" key="7">
    <source>
        <dbReference type="Proteomes" id="UP000659697"/>
    </source>
</evidence>
<dbReference type="Pfam" id="PF00132">
    <property type="entry name" value="Hexapep"/>
    <property type="match status" value="1"/>
</dbReference>
<keyword evidence="3" id="KW-0677">Repeat</keyword>
<dbReference type="InterPro" id="IPR001451">
    <property type="entry name" value="Hexapep"/>
</dbReference>
<dbReference type="EMBL" id="BNAO01000005">
    <property type="protein sequence ID" value="GHG71081.1"/>
    <property type="molecule type" value="Genomic_DNA"/>
</dbReference>
<dbReference type="CDD" id="cd03357">
    <property type="entry name" value="LbH_MAT_GAT"/>
    <property type="match status" value="1"/>
</dbReference>
<gene>
    <name evidence="6" type="primary">maa</name>
    <name evidence="6" type="ORF">GCM10010919_22090</name>
</gene>
<evidence type="ECO:0000259" key="5">
    <source>
        <dbReference type="SMART" id="SM01266"/>
    </source>
</evidence>